<evidence type="ECO:0000313" key="2">
    <source>
        <dbReference type="Proteomes" id="UP001050691"/>
    </source>
</evidence>
<name>A0AAV5A8U1_9AGAM</name>
<evidence type="ECO:0000313" key="1">
    <source>
        <dbReference type="EMBL" id="GJJ11042.1"/>
    </source>
</evidence>
<reference evidence="1" key="1">
    <citation type="submission" date="2021-10" db="EMBL/GenBank/DDBJ databases">
        <title>De novo Genome Assembly of Clathrus columnatus (Basidiomycota, Fungi) Using Illumina and Nanopore Sequence Data.</title>
        <authorList>
            <person name="Ogiso-Tanaka E."/>
            <person name="Itagaki H."/>
            <person name="Hosoya T."/>
            <person name="Hosaka K."/>
        </authorList>
    </citation>
    <scope>NUCLEOTIDE SEQUENCE</scope>
    <source>
        <strain evidence="1">MO-923</strain>
    </source>
</reference>
<keyword evidence="2" id="KW-1185">Reference proteome</keyword>
<proteinExistence type="predicted"/>
<accession>A0AAV5A8U1</accession>
<dbReference type="SUPFAM" id="SSF53167">
    <property type="entry name" value="Purine and uridine phosphorylases"/>
    <property type="match status" value="1"/>
</dbReference>
<organism evidence="1 2">
    <name type="scientific">Clathrus columnatus</name>
    <dbReference type="NCBI Taxonomy" id="1419009"/>
    <lineage>
        <taxon>Eukaryota</taxon>
        <taxon>Fungi</taxon>
        <taxon>Dikarya</taxon>
        <taxon>Basidiomycota</taxon>
        <taxon>Agaricomycotina</taxon>
        <taxon>Agaricomycetes</taxon>
        <taxon>Phallomycetidae</taxon>
        <taxon>Phallales</taxon>
        <taxon>Clathraceae</taxon>
        <taxon>Clathrus</taxon>
    </lineage>
</organism>
<comment type="caution">
    <text evidence="1">The sequence shown here is derived from an EMBL/GenBank/DDBJ whole genome shotgun (WGS) entry which is preliminary data.</text>
</comment>
<dbReference type="Proteomes" id="UP001050691">
    <property type="component" value="Unassembled WGS sequence"/>
</dbReference>
<dbReference type="AlphaFoldDB" id="A0AAV5A8U1"/>
<dbReference type="InterPro" id="IPR035994">
    <property type="entry name" value="Nucleoside_phosphorylase_sf"/>
</dbReference>
<protein>
    <submittedName>
        <fullName evidence="1">Uncharacterized protein</fullName>
    </submittedName>
</protein>
<dbReference type="GO" id="GO:0003824">
    <property type="term" value="F:catalytic activity"/>
    <property type="evidence" value="ECO:0007669"/>
    <property type="project" value="InterPro"/>
</dbReference>
<dbReference type="GO" id="GO:0009116">
    <property type="term" value="P:nucleoside metabolic process"/>
    <property type="evidence" value="ECO:0007669"/>
    <property type="project" value="InterPro"/>
</dbReference>
<sequence length="290" mass="32773">MRPTARLVDKDLHIQCFPGNDHVEHYAALLNTYLKLTRGESAAADKVYFQPTSSSETIRCLTTHTNLLDIPNAEVIVLGLIHRLGEARQSTESLNGSEEFAWELRRTKSGRTVAFIGCRFSFWGSIAGDIIRVLATQTGARKFLYIGKLGTTIPDIAPNRFLATGDYSLVGGISIKWINSLQSLIREKDHRAIIVEGRHETLPSVLYETLEWLSDAKRARHDFVDPEVGHMAQAALESKVEFGYLHIISDNVSRKYSQDLSNERDSGVLERRDILYQLLNEYVSMYLEQC</sequence>
<gene>
    <name evidence="1" type="ORF">Clacol_005273</name>
</gene>
<dbReference type="EMBL" id="BPWL01000006">
    <property type="protein sequence ID" value="GJJ11042.1"/>
    <property type="molecule type" value="Genomic_DNA"/>
</dbReference>